<evidence type="ECO:0000256" key="1">
    <source>
        <dbReference type="SAM" id="MobiDB-lite"/>
    </source>
</evidence>
<dbReference type="AlphaFoldDB" id="A0A9Q1C1U8"/>
<protein>
    <submittedName>
        <fullName evidence="2">Uncharacterized protein</fullName>
    </submittedName>
</protein>
<sequence length="129" mass="14484">MNSLWFRGPEFLWQRSLPASTIQPLSPGDQLPLDPNNPDVRKEVHSSATDVQSKGREKSIAANSELGCHQFLRFSSWQSLKRAIANLIARVKSCRSNKILALGGNHEKLSDTRVLAKQPTVKELHESQR</sequence>
<reference evidence="2" key="1">
    <citation type="submission" date="2021-10" db="EMBL/GenBank/DDBJ databases">
        <title>Tropical sea cucumber genome reveals ecological adaptation and Cuvierian tubules defense mechanism.</title>
        <authorList>
            <person name="Chen T."/>
        </authorList>
    </citation>
    <scope>NUCLEOTIDE SEQUENCE</scope>
    <source>
        <strain evidence="2">Nanhai2018</strain>
        <tissue evidence="2">Muscle</tissue>
    </source>
</reference>
<evidence type="ECO:0000313" key="2">
    <source>
        <dbReference type="EMBL" id="KAJ8036471.1"/>
    </source>
</evidence>
<proteinExistence type="predicted"/>
<dbReference type="EMBL" id="JAIZAY010000009">
    <property type="protein sequence ID" value="KAJ8036471.1"/>
    <property type="molecule type" value="Genomic_DNA"/>
</dbReference>
<name>A0A9Q1C1U8_HOLLE</name>
<organism evidence="2 3">
    <name type="scientific">Holothuria leucospilota</name>
    <name type="common">Black long sea cucumber</name>
    <name type="synonym">Mertensiothuria leucospilota</name>
    <dbReference type="NCBI Taxonomy" id="206669"/>
    <lineage>
        <taxon>Eukaryota</taxon>
        <taxon>Metazoa</taxon>
        <taxon>Echinodermata</taxon>
        <taxon>Eleutherozoa</taxon>
        <taxon>Echinozoa</taxon>
        <taxon>Holothuroidea</taxon>
        <taxon>Aspidochirotacea</taxon>
        <taxon>Aspidochirotida</taxon>
        <taxon>Holothuriidae</taxon>
        <taxon>Holothuria</taxon>
    </lineage>
</organism>
<gene>
    <name evidence="2" type="ORF">HOLleu_20458</name>
</gene>
<comment type="caution">
    <text evidence="2">The sequence shown here is derived from an EMBL/GenBank/DDBJ whole genome shotgun (WGS) entry which is preliminary data.</text>
</comment>
<accession>A0A9Q1C1U8</accession>
<evidence type="ECO:0000313" key="3">
    <source>
        <dbReference type="Proteomes" id="UP001152320"/>
    </source>
</evidence>
<dbReference type="Proteomes" id="UP001152320">
    <property type="component" value="Chromosome 9"/>
</dbReference>
<keyword evidence="3" id="KW-1185">Reference proteome</keyword>
<feature type="region of interest" description="Disordered" evidence="1">
    <location>
        <begin position="24"/>
        <end position="56"/>
    </location>
</feature>